<name>A0ABM1P3Q3_DROAR</name>
<dbReference type="Pfam" id="PF01661">
    <property type="entry name" value="Macro"/>
    <property type="match status" value="1"/>
</dbReference>
<organism evidence="2 3">
    <name type="scientific">Drosophila arizonae</name>
    <name type="common">Fruit fly</name>
    <dbReference type="NCBI Taxonomy" id="7263"/>
    <lineage>
        <taxon>Eukaryota</taxon>
        <taxon>Metazoa</taxon>
        <taxon>Ecdysozoa</taxon>
        <taxon>Arthropoda</taxon>
        <taxon>Hexapoda</taxon>
        <taxon>Insecta</taxon>
        <taxon>Pterygota</taxon>
        <taxon>Neoptera</taxon>
        <taxon>Endopterygota</taxon>
        <taxon>Diptera</taxon>
        <taxon>Brachycera</taxon>
        <taxon>Muscomorpha</taxon>
        <taxon>Ephydroidea</taxon>
        <taxon>Drosophilidae</taxon>
        <taxon>Drosophila</taxon>
    </lineage>
</organism>
<gene>
    <name evidence="3" type="primary">LOC108613111</name>
</gene>
<dbReference type="SUPFAM" id="SSF52949">
    <property type="entry name" value="Macro domain-like"/>
    <property type="match status" value="1"/>
</dbReference>
<evidence type="ECO:0000313" key="3">
    <source>
        <dbReference type="RefSeq" id="XP_017861839.1"/>
    </source>
</evidence>
<dbReference type="PANTHER" id="PTHR12521:SF0">
    <property type="entry name" value="ADP-RIBOSE GLYCOHYDROLASE OARD1"/>
    <property type="match status" value="1"/>
</dbReference>
<reference evidence="3" key="3">
    <citation type="submission" date="2025-08" db="UniProtKB">
        <authorList>
            <consortium name="RefSeq"/>
        </authorList>
    </citation>
    <scope>IDENTIFICATION</scope>
    <source>
        <tissue evidence="3">Whole organism</tissue>
    </source>
</reference>
<protein>
    <submittedName>
        <fullName evidence="3">O-acetyl-ADP-ribose deacetylase 1 isoform X1</fullName>
    </submittedName>
</protein>
<accession>A0ABM1P3Q3</accession>
<dbReference type="PROSITE" id="PS51154">
    <property type="entry name" value="MACRO"/>
    <property type="match status" value="1"/>
</dbReference>
<dbReference type="Proteomes" id="UP000694904">
    <property type="component" value="Chromosome 4"/>
</dbReference>
<proteinExistence type="predicted"/>
<keyword evidence="2" id="KW-1185">Reference proteome</keyword>
<dbReference type="PANTHER" id="PTHR12521">
    <property type="entry name" value="PROTEIN C6ORF130"/>
    <property type="match status" value="1"/>
</dbReference>
<dbReference type="InterPro" id="IPR002589">
    <property type="entry name" value="Macro_dom"/>
</dbReference>
<reference evidence="2" key="1">
    <citation type="journal article" date="1997" name="Nucleic Acids Res.">
        <title>tRNAscan-SE: a program for improved detection of transfer RNA genes in genomic sequence.</title>
        <authorList>
            <person name="Lowe T.M."/>
            <person name="Eddy S.R."/>
        </authorList>
    </citation>
    <scope>NUCLEOTIDE SEQUENCE [LARGE SCALE GENOMIC DNA]</scope>
</reference>
<reference evidence="2" key="2">
    <citation type="journal article" date="2016" name="G3 (Bethesda)">
        <title>Genome Evolution in Three Species of Cactophilic Drosophila.</title>
        <authorList>
            <person name="Sanchez-Flores A."/>
            <person name="Penazola F."/>
            <person name="Carpinteyro-Ponce J."/>
            <person name="Nazario-Yepiz N."/>
            <person name="Abreu-Goodger C."/>
            <person name="Machado C.A."/>
            <person name="Markow T.A."/>
        </authorList>
    </citation>
    <scope>NUCLEOTIDE SEQUENCE [LARGE SCALE GENOMIC DNA]</scope>
</reference>
<sequence length="178" mass="20135">MILARQLTTQILLAEIRNAFHRSFVRSMTGFQFNEVDGDLFSAPKTHSLAHCVGADLAMGAGIAVKFKEIYGKVDELEAQKARAGELALLKDDERYIYYLVTKSQSWALPTYETLQSSLEKMRDHMAKNDVHKLAIPRIGCGIDGLQWDKVKAIINDVFQREDVEITAYNFVPPQETQ</sequence>
<dbReference type="Gene3D" id="3.40.220.10">
    <property type="entry name" value="Leucine Aminopeptidase, subunit E, domain 1"/>
    <property type="match status" value="1"/>
</dbReference>
<feature type="domain" description="Macro" evidence="1">
    <location>
        <begin position="20"/>
        <end position="178"/>
    </location>
</feature>
<dbReference type="GeneID" id="108613111"/>
<dbReference type="CDD" id="cd02901">
    <property type="entry name" value="Macro_Poa1p-like"/>
    <property type="match status" value="1"/>
</dbReference>
<dbReference type="InterPro" id="IPR050892">
    <property type="entry name" value="ADP-ribose_metab_enzymes"/>
</dbReference>
<dbReference type="RefSeq" id="XP_017861839.1">
    <property type="nucleotide sequence ID" value="XM_018006350.1"/>
</dbReference>
<dbReference type="InterPro" id="IPR043472">
    <property type="entry name" value="Macro_dom-like"/>
</dbReference>
<evidence type="ECO:0000259" key="1">
    <source>
        <dbReference type="PROSITE" id="PS51154"/>
    </source>
</evidence>
<evidence type="ECO:0000313" key="2">
    <source>
        <dbReference type="Proteomes" id="UP000694904"/>
    </source>
</evidence>